<evidence type="ECO:0000313" key="1">
    <source>
        <dbReference type="EMBL" id="KOF96046.1"/>
    </source>
</evidence>
<sequence>MINKVNVNYREKGNISWMENTRTIQSAVGI</sequence>
<gene>
    <name evidence="1" type="ORF">OCBIM_22036565mg</name>
</gene>
<dbReference type="AlphaFoldDB" id="A0A0L8I3L4"/>
<reference evidence="1" key="1">
    <citation type="submission" date="2015-07" db="EMBL/GenBank/DDBJ databases">
        <title>MeaNS - Measles Nucleotide Surveillance Program.</title>
        <authorList>
            <person name="Tran T."/>
            <person name="Druce J."/>
        </authorList>
    </citation>
    <scope>NUCLEOTIDE SEQUENCE</scope>
    <source>
        <strain evidence="1">UCB-OBI-ISO-001</strain>
        <tissue evidence="1">Gonad</tissue>
    </source>
</reference>
<accession>A0A0L8I3L4</accession>
<organism evidence="1">
    <name type="scientific">Octopus bimaculoides</name>
    <name type="common">California two-spotted octopus</name>
    <dbReference type="NCBI Taxonomy" id="37653"/>
    <lineage>
        <taxon>Eukaryota</taxon>
        <taxon>Metazoa</taxon>
        <taxon>Spiralia</taxon>
        <taxon>Lophotrochozoa</taxon>
        <taxon>Mollusca</taxon>
        <taxon>Cephalopoda</taxon>
        <taxon>Coleoidea</taxon>
        <taxon>Octopodiformes</taxon>
        <taxon>Octopoda</taxon>
        <taxon>Incirrata</taxon>
        <taxon>Octopodidae</taxon>
        <taxon>Octopus</taxon>
    </lineage>
</organism>
<dbReference type="EMBL" id="KQ416645">
    <property type="protein sequence ID" value="KOF96046.1"/>
    <property type="molecule type" value="Genomic_DNA"/>
</dbReference>
<name>A0A0L8I3L4_OCTBM</name>
<proteinExistence type="predicted"/>
<protein>
    <submittedName>
        <fullName evidence="1">Uncharacterized protein</fullName>
    </submittedName>
</protein>